<evidence type="ECO:0000256" key="1">
    <source>
        <dbReference type="SAM" id="MobiDB-lite"/>
    </source>
</evidence>
<evidence type="ECO:0000313" key="2">
    <source>
        <dbReference type="EMBL" id="OAX31830.1"/>
    </source>
</evidence>
<protein>
    <recommendedName>
        <fullName evidence="4">BTB domain-containing protein</fullName>
    </recommendedName>
</protein>
<feature type="region of interest" description="Disordered" evidence="1">
    <location>
        <begin position="325"/>
        <end position="430"/>
    </location>
</feature>
<gene>
    <name evidence="2" type="ORF">K503DRAFT_805743</name>
</gene>
<evidence type="ECO:0000313" key="3">
    <source>
        <dbReference type="Proteomes" id="UP000092154"/>
    </source>
</evidence>
<dbReference type="OrthoDB" id="1893551at2759"/>
<dbReference type="FunCoup" id="A0A1B7MGV1">
    <property type="interactions" value="95"/>
</dbReference>
<dbReference type="STRING" id="1314800.A0A1B7MGV1"/>
<dbReference type="AlphaFoldDB" id="A0A1B7MGV1"/>
<sequence>MYERGTQEFLLSTIRDPNPVIFMEPKILCRSAGSQGTGAKAFKFQRIPYIQRAVAVCANSTGAFSALRVDFKPPPIRLTARSFSADIAEIQPYLPLPSNTGSSLAMPNSTTPFLDVDEDVEDASIMDDIGDSSKLLHILDQRKNAPDAALPYNADVITVAVSGPLHLPAHRLILAVRCPALGSILRDGHSLNDISSGIEVSLASAGSISKIQISGCHPLTLQDIPVMFVPADRPQIHRDSPKLSPPGLMRPHRITSLSSPAKAVPRETTDSGPSADELFAMDEVLSPDLPVPAVSEPSGPVAVWKRCPSTPRTDLKAIMTEAENTRMGAASRPVQNRPSQESLTRAATQQCLAMSSSLKPNASPTPRRISSDIGLGKSFPLPDHPLPRNQRPSYSQPQPDIPGLGPVFSPIRQVPQISSSPSPRRVSNTGAAWTLPPILPVVQSSATPSSLSFAKIQQSQLLQDRSTPKG</sequence>
<name>A0A1B7MGV1_9AGAM</name>
<proteinExistence type="predicted"/>
<accession>A0A1B7MGV1</accession>
<dbReference type="EMBL" id="KV449222">
    <property type="protein sequence ID" value="OAX31830.1"/>
    <property type="molecule type" value="Genomic_DNA"/>
</dbReference>
<keyword evidence="3" id="KW-1185">Reference proteome</keyword>
<dbReference type="Proteomes" id="UP000092154">
    <property type="component" value="Unassembled WGS sequence"/>
</dbReference>
<reference evidence="2 3" key="1">
    <citation type="submission" date="2016-06" db="EMBL/GenBank/DDBJ databases">
        <title>Comparative genomics of the ectomycorrhizal sister species Rhizopogon vinicolor and Rhizopogon vesiculosus (Basidiomycota: Boletales) reveals a divergence of the mating type B locus.</title>
        <authorList>
            <consortium name="DOE Joint Genome Institute"/>
            <person name="Mujic A.B."/>
            <person name="Kuo A."/>
            <person name="Tritt A."/>
            <person name="Lipzen A."/>
            <person name="Chen C."/>
            <person name="Johnson J."/>
            <person name="Sharma A."/>
            <person name="Barry K."/>
            <person name="Grigoriev I.V."/>
            <person name="Spatafora J.W."/>
        </authorList>
    </citation>
    <scope>NUCLEOTIDE SEQUENCE [LARGE SCALE GENOMIC DNA]</scope>
    <source>
        <strain evidence="2 3">AM-OR11-026</strain>
    </source>
</reference>
<evidence type="ECO:0008006" key="4">
    <source>
        <dbReference type="Google" id="ProtNLM"/>
    </source>
</evidence>
<organism evidence="2 3">
    <name type="scientific">Rhizopogon vinicolor AM-OR11-026</name>
    <dbReference type="NCBI Taxonomy" id="1314800"/>
    <lineage>
        <taxon>Eukaryota</taxon>
        <taxon>Fungi</taxon>
        <taxon>Dikarya</taxon>
        <taxon>Basidiomycota</taxon>
        <taxon>Agaricomycotina</taxon>
        <taxon>Agaricomycetes</taxon>
        <taxon>Agaricomycetidae</taxon>
        <taxon>Boletales</taxon>
        <taxon>Suillineae</taxon>
        <taxon>Rhizopogonaceae</taxon>
        <taxon>Rhizopogon</taxon>
    </lineage>
</organism>
<feature type="compositionally biased region" description="Polar residues" evidence="1">
    <location>
        <begin position="415"/>
        <end position="430"/>
    </location>
</feature>
<dbReference type="InParanoid" id="A0A1B7MGV1"/>
<feature type="compositionally biased region" description="Polar residues" evidence="1">
    <location>
        <begin position="333"/>
        <end position="364"/>
    </location>
</feature>